<keyword evidence="1" id="KW-1133">Transmembrane helix</keyword>
<gene>
    <name evidence="2" type="ORF">C3747_45g214</name>
</gene>
<organism evidence="2 3">
    <name type="scientific">Trypanosoma cruzi</name>
    <dbReference type="NCBI Taxonomy" id="5693"/>
    <lineage>
        <taxon>Eukaryota</taxon>
        <taxon>Discoba</taxon>
        <taxon>Euglenozoa</taxon>
        <taxon>Kinetoplastea</taxon>
        <taxon>Metakinetoplastina</taxon>
        <taxon>Trypanosomatida</taxon>
        <taxon>Trypanosomatidae</taxon>
        <taxon>Trypanosoma</taxon>
        <taxon>Schizotrypanum</taxon>
    </lineage>
</organism>
<dbReference type="VEuPathDB" id="TriTrypDB:TcCLB.506543.40"/>
<evidence type="ECO:0008006" key="4">
    <source>
        <dbReference type="Google" id="ProtNLM"/>
    </source>
</evidence>
<dbReference type="VEuPathDB" id="TriTrypDB:TcCL_NonESM08250"/>
<reference evidence="2 3" key="1">
    <citation type="journal article" date="2018" name="Microb. Genom.">
        <title>Expanding an expanded genome: long-read sequencing of Trypanosoma cruzi.</title>
        <authorList>
            <person name="Berna L."/>
            <person name="Rodriguez M."/>
            <person name="Chiribao M.L."/>
            <person name="Parodi-Talice A."/>
            <person name="Pita S."/>
            <person name="Rijo G."/>
            <person name="Alvarez-Valin F."/>
            <person name="Robello C."/>
        </authorList>
    </citation>
    <scope>NUCLEOTIDE SEQUENCE [LARGE SCALE GENOMIC DNA]</scope>
    <source>
        <strain evidence="2 3">TCC</strain>
    </source>
</reference>
<dbReference type="VEuPathDB" id="TriTrypDB:TCSYLVIO_006366"/>
<protein>
    <recommendedName>
        <fullName evidence="4">D-alanyl-glycyl endopeptidase-like protein</fullName>
    </recommendedName>
</protein>
<evidence type="ECO:0000313" key="3">
    <source>
        <dbReference type="Proteomes" id="UP000246078"/>
    </source>
</evidence>
<evidence type="ECO:0000256" key="1">
    <source>
        <dbReference type="SAM" id="Phobius"/>
    </source>
</evidence>
<dbReference type="PANTHER" id="PTHR30094:SF14">
    <property type="entry name" value="D-ALANYL-GLYCYL ENDOPEPTIDASE-LIKE PROTEIN"/>
    <property type="match status" value="1"/>
</dbReference>
<dbReference type="VEuPathDB" id="TriTrypDB:TCDM_03960"/>
<dbReference type="VEuPathDB" id="TriTrypDB:ECC02_002242"/>
<dbReference type="GO" id="GO:0016874">
    <property type="term" value="F:ligase activity"/>
    <property type="evidence" value="ECO:0007669"/>
    <property type="project" value="TreeGrafter"/>
</dbReference>
<accession>A0A2V2WX23</accession>
<dbReference type="VEuPathDB" id="TriTrypDB:Tc_MARK_5067"/>
<feature type="transmembrane region" description="Helical" evidence="1">
    <location>
        <begin position="12"/>
        <end position="31"/>
    </location>
</feature>
<dbReference type="Gene3D" id="3.90.1720.10">
    <property type="entry name" value="endopeptidase domain like (from Nostoc punctiforme)"/>
    <property type="match status" value="1"/>
</dbReference>
<comment type="caution">
    <text evidence="2">The sequence shown here is derived from an EMBL/GenBank/DDBJ whole genome shotgun (WGS) entry which is preliminary data.</text>
</comment>
<dbReference type="SUPFAM" id="SSF54001">
    <property type="entry name" value="Cysteine proteinases"/>
    <property type="match status" value="1"/>
</dbReference>
<dbReference type="AlphaFoldDB" id="A0A2V2WX23"/>
<dbReference type="VEuPathDB" id="TriTrypDB:C4B63_11g60"/>
<dbReference type="VEuPathDB" id="TriTrypDB:TcCLB.506041.20"/>
<dbReference type="EMBL" id="PRFC01000045">
    <property type="protein sequence ID" value="PWV13116.1"/>
    <property type="molecule type" value="Genomic_DNA"/>
</dbReference>
<dbReference type="InterPro" id="IPR051705">
    <property type="entry name" value="Gsp_Synthetase/Amidase"/>
</dbReference>
<dbReference type="VEuPathDB" id="TriTrypDB:TcBrA4_0082580"/>
<keyword evidence="1" id="KW-0812">Transmembrane</keyword>
<dbReference type="VEuPathDB" id="TriTrypDB:C3747_45g214"/>
<feature type="transmembrane region" description="Helical" evidence="1">
    <location>
        <begin position="316"/>
        <end position="343"/>
    </location>
</feature>
<proteinExistence type="predicted"/>
<keyword evidence="1" id="KW-0472">Membrane</keyword>
<dbReference type="VEuPathDB" id="TriTrypDB:BCY84_13546"/>
<sequence length="346" mass="40272">MAAGFVENKSLGRVACLAFVLICGVLLLWGWRGNKRNPLSAEGNPLFDPLKHCRTRYGTILGYALSVPAFSNCHSSYSAERLVITRFGYPELVADHNDGSKGNYCSGSPWSSMEYTARILFHYKGIKYFEMPTPQEVWSTPYFFNPLEAAERDKERRYEPVRVANYEEATTAKERKRLAPRVFDIVVWPAQMEHELPEGHIAVVVQVEDDVEAAGGEDRLRELRKLRLQPRLLYIAEQNFDNTHWGGKNYSRVLRFQWRNGREAVLQDPWALKFWGWFELASVPSFLKTRMVVIFNTGRELRHAVKANVIKRKKLLFLWWWWLFFIIIICLFFSLCCVFTLGIELM</sequence>
<dbReference type="PANTHER" id="PTHR30094">
    <property type="entry name" value="BIFUNCTIONAL GLUTATHIONYLSPERMIDINE SYNTHETASE/AMIDASE-RELATED"/>
    <property type="match status" value="1"/>
</dbReference>
<name>A0A2V2WX23_TRYCR</name>
<dbReference type="Proteomes" id="UP000246078">
    <property type="component" value="Unassembled WGS sequence"/>
</dbReference>
<evidence type="ECO:0000313" key="2">
    <source>
        <dbReference type="EMBL" id="PWV13116.1"/>
    </source>
</evidence>
<dbReference type="InterPro" id="IPR038765">
    <property type="entry name" value="Papain-like_cys_pep_sf"/>
</dbReference>
<dbReference type="VEuPathDB" id="TriTrypDB:TcG_03668"/>